<dbReference type="PATRIC" id="fig|1703774.3.peg.1880"/>
<dbReference type="InterPro" id="IPR026444">
    <property type="entry name" value="Secre_tail"/>
</dbReference>
<feature type="chain" id="PRO_5012633430" description="FlgD/Vpr Ig-like domain-containing protein" evidence="1">
    <location>
        <begin position="16"/>
        <end position="484"/>
    </location>
</feature>
<accession>A0A0S8G994</accession>
<sequence>MTVLLALLIPLTAGAQITFERTYGGTSGDEGYSVQQTSDGGYIVAGWTGLYGTGWDDAILIKTDEAGDTMWVRPYGGPDGELGYSVDQTGDGGYIIAGWTSSFGAGARDVYLIKTDGVGNAVWVRTYGAQEHEEGHSVEQTLDGGYVVAGYTHSFGAGNNDVYLIKTDSGGDTMWACTYGGSLEDEGHSVEQTMDGGYIVAGHTHSFGSGLDDVYLIKTDDQGDTVWTRTYGGPEHDVGYSVEQTSDGGYVIAGYTYSFGSGQADVYLIKTDGAGDTVWTRTYGGSGWETGSSVAETDGGGYVIVGRTNSFGEGGELYLIRTDGAGDTVWTRTYGDSLYEAGYAVEQTSDGGYVISGEATSFGTGESDVYLIKTDADGLVQVSEDHGEIPRPECQYLAQNYPNPFRTRTAITYALPDQQPVTLAIYDVRGALVRELASGAVSAGSHRVTWDGRDERGLEAASGVYFCHLETRHQCETRRMVLLR</sequence>
<keyword evidence="1" id="KW-0732">Signal</keyword>
<evidence type="ECO:0000259" key="2">
    <source>
        <dbReference type="Pfam" id="PF13860"/>
    </source>
</evidence>
<evidence type="ECO:0000313" key="4">
    <source>
        <dbReference type="Proteomes" id="UP000051717"/>
    </source>
</evidence>
<feature type="domain" description="FlgD/Vpr Ig-like" evidence="2">
    <location>
        <begin position="408"/>
        <end position="465"/>
    </location>
</feature>
<reference evidence="3 4" key="1">
    <citation type="journal article" date="2015" name="Microbiome">
        <title>Genomic resolution of linkages in carbon, nitrogen, and sulfur cycling among widespread estuary sediment bacteria.</title>
        <authorList>
            <person name="Baker B.J."/>
            <person name="Lazar C.S."/>
            <person name="Teske A.P."/>
            <person name="Dick G.J."/>
        </authorList>
    </citation>
    <scope>NUCLEOTIDE SEQUENCE [LARGE SCALE GENOMIC DNA]</scope>
    <source>
        <strain evidence="3">SM23_40</strain>
    </source>
</reference>
<dbReference type="EMBL" id="LJUI01000031">
    <property type="protein sequence ID" value="KPK69683.1"/>
    <property type="molecule type" value="Genomic_DNA"/>
</dbReference>
<organism evidence="3 4">
    <name type="scientific">candidate division TA06 bacterium SM23_40</name>
    <dbReference type="NCBI Taxonomy" id="1703774"/>
    <lineage>
        <taxon>Bacteria</taxon>
        <taxon>Bacteria division TA06</taxon>
    </lineage>
</organism>
<dbReference type="Pfam" id="PF13860">
    <property type="entry name" value="FlgD_ig"/>
    <property type="match status" value="1"/>
</dbReference>
<dbReference type="PANTHER" id="PTHR42754:SF1">
    <property type="entry name" value="LIPOPROTEIN"/>
    <property type="match status" value="1"/>
</dbReference>
<protein>
    <recommendedName>
        <fullName evidence="2">FlgD/Vpr Ig-like domain-containing protein</fullName>
    </recommendedName>
</protein>
<evidence type="ECO:0000313" key="3">
    <source>
        <dbReference type="EMBL" id="KPK69683.1"/>
    </source>
</evidence>
<name>A0A0S8G994_UNCT6</name>
<dbReference type="Gene3D" id="2.60.40.4070">
    <property type="match status" value="1"/>
</dbReference>
<feature type="signal peptide" evidence="1">
    <location>
        <begin position="1"/>
        <end position="15"/>
    </location>
</feature>
<dbReference type="Proteomes" id="UP000051717">
    <property type="component" value="Unassembled WGS sequence"/>
</dbReference>
<gene>
    <name evidence="3" type="ORF">AMJ82_05160</name>
</gene>
<dbReference type="NCBIfam" id="TIGR04183">
    <property type="entry name" value="Por_Secre_tail"/>
    <property type="match status" value="1"/>
</dbReference>
<dbReference type="InterPro" id="IPR025965">
    <property type="entry name" value="FlgD/Vpr_Ig-like"/>
</dbReference>
<evidence type="ECO:0000256" key="1">
    <source>
        <dbReference type="SAM" id="SignalP"/>
    </source>
</evidence>
<comment type="caution">
    <text evidence="3">The sequence shown here is derived from an EMBL/GenBank/DDBJ whole genome shotgun (WGS) entry which is preliminary data.</text>
</comment>
<dbReference type="PANTHER" id="PTHR42754">
    <property type="entry name" value="ENDOGLUCANASE"/>
    <property type="match status" value="1"/>
</dbReference>
<dbReference type="AlphaFoldDB" id="A0A0S8G994"/>
<proteinExistence type="predicted"/>